<evidence type="ECO:0000313" key="1">
    <source>
        <dbReference type="EMBL" id="MBA4633711.1"/>
    </source>
</evidence>
<reference evidence="1" key="2">
    <citation type="submission" date="2020-07" db="EMBL/GenBank/DDBJ databases">
        <authorList>
            <person name="Vera ALvarez R."/>
            <person name="Arias-Moreno D.M."/>
            <person name="Jimenez-Jacinto V."/>
            <person name="Jimenez-Bremont J.F."/>
            <person name="Swaminathan K."/>
            <person name="Moose S.P."/>
            <person name="Guerrero-Gonzalez M.L."/>
            <person name="Marino-Ramirez L."/>
            <person name="Landsman D."/>
            <person name="Rodriguez-Kessler M."/>
            <person name="Delgado-Sanchez P."/>
        </authorList>
    </citation>
    <scope>NUCLEOTIDE SEQUENCE</scope>
    <source>
        <tissue evidence="1">Cladode</tissue>
    </source>
</reference>
<reference evidence="1" key="1">
    <citation type="journal article" date="2013" name="J. Plant Res.">
        <title>Effect of fungi and light on seed germination of three Opuntia species from semiarid lands of central Mexico.</title>
        <authorList>
            <person name="Delgado-Sanchez P."/>
            <person name="Jimenez-Bremont J.F."/>
            <person name="Guerrero-Gonzalez Mde L."/>
            <person name="Flores J."/>
        </authorList>
    </citation>
    <scope>NUCLEOTIDE SEQUENCE</scope>
    <source>
        <tissue evidence="1">Cladode</tissue>
    </source>
</reference>
<dbReference type="EMBL" id="GISG01087881">
    <property type="protein sequence ID" value="MBA4633711.1"/>
    <property type="molecule type" value="Transcribed_RNA"/>
</dbReference>
<accession>A0A7C8Z4X2</accession>
<organism evidence="1">
    <name type="scientific">Opuntia streptacantha</name>
    <name type="common">Prickly pear cactus</name>
    <name type="synonym">Opuntia cardona</name>
    <dbReference type="NCBI Taxonomy" id="393608"/>
    <lineage>
        <taxon>Eukaryota</taxon>
        <taxon>Viridiplantae</taxon>
        <taxon>Streptophyta</taxon>
        <taxon>Embryophyta</taxon>
        <taxon>Tracheophyta</taxon>
        <taxon>Spermatophyta</taxon>
        <taxon>Magnoliopsida</taxon>
        <taxon>eudicotyledons</taxon>
        <taxon>Gunneridae</taxon>
        <taxon>Pentapetalae</taxon>
        <taxon>Caryophyllales</taxon>
        <taxon>Cactineae</taxon>
        <taxon>Cactaceae</taxon>
        <taxon>Opuntioideae</taxon>
        <taxon>Opuntia</taxon>
    </lineage>
</organism>
<sequence length="108" mass="12412">MESTVHFNRHQNSCKIMKNEITALLRDQFRGFHKAQNCNSTSGIIKKSRFLECETEHELPNDKLKQLEAAVSRKIEWVKTANLEIPASEIFKCFTQLNPVSNIISGFC</sequence>
<proteinExistence type="predicted"/>
<dbReference type="AlphaFoldDB" id="A0A7C8Z4X2"/>
<name>A0A7C8Z4X2_OPUST</name>
<protein>
    <submittedName>
        <fullName evidence="1">Uncharacterized protein</fullName>
    </submittedName>
</protein>